<dbReference type="OrthoDB" id="1194100at2759"/>
<dbReference type="InterPro" id="IPR043502">
    <property type="entry name" value="DNA/RNA_pol_sf"/>
</dbReference>
<dbReference type="PANTHER" id="PTHR15503">
    <property type="entry name" value="LDOC1 RELATED"/>
    <property type="match status" value="1"/>
</dbReference>
<dbReference type="EMBL" id="JXTB01000130">
    <property type="protein sequence ID" value="PON60486.1"/>
    <property type="molecule type" value="Genomic_DNA"/>
</dbReference>
<dbReference type="Gene3D" id="3.10.10.10">
    <property type="entry name" value="HIV Type 1 Reverse Transcriptase, subunit A, domain 1"/>
    <property type="match status" value="1"/>
</dbReference>
<proteinExistence type="predicted"/>
<protein>
    <submittedName>
        <fullName evidence="1">Uncharacterized protein</fullName>
    </submittedName>
</protein>
<sequence>MSNGGSSLKALNSVARPIYGVGHSVKASLGAWSGQVDLSVVPMDYFAVVLRLEFLDALRVFPIPFANSMCIMDGENACEVPTERSTKVGNKVLFAIQFKNGLRREDESYLAILKEYKYEELEPQGNLPMEVQTILDEFQDVMPDTLPKKLPPRGKVDHEIKLKLGTRPPAMSPYRMAPPELAELRKQLKELLDVGFIRPSKAPFSAPVLFQKKKDDSLRMCIDYQALNKVTVKN</sequence>
<gene>
    <name evidence="1" type="ORF">PanWU01x14_152830</name>
</gene>
<accession>A0A2P5CHF6</accession>
<dbReference type="InterPro" id="IPR032567">
    <property type="entry name" value="RTL1-rel"/>
</dbReference>
<dbReference type="Proteomes" id="UP000237105">
    <property type="component" value="Unassembled WGS sequence"/>
</dbReference>
<dbReference type="SUPFAM" id="SSF56672">
    <property type="entry name" value="DNA/RNA polymerases"/>
    <property type="match status" value="1"/>
</dbReference>
<dbReference type="AlphaFoldDB" id="A0A2P5CHF6"/>
<dbReference type="STRING" id="3476.A0A2P5CHF6"/>
<keyword evidence="2" id="KW-1185">Reference proteome</keyword>
<organism evidence="1 2">
    <name type="scientific">Parasponia andersonii</name>
    <name type="common">Sponia andersonii</name>
    <dbReference type="NCBI Taxonomy" id="3476"/>
    <lineage>
        <taxon>Eukaryota</taxon>
        <taxon>Viridiplantae</taxon>
        <taxon>Streptophyta</taxon>
        <taxon>Embryophyta</taxon>
        <taxon>Tracheophyta</taxon>
        <taxon>Spermatophyta</taxon>
        <taxon>Magnoliopsida</taxon>
        <taxon>eudicotyledons</taxon>
        <taxon>Gunneridae</taxon>
        <taxon>Pentapetalae</taxon>
        <taxon>rosids</taxon>
        <taxon>fabids</taxon>
        <taxon>Rosales</taxon>
        <taxon>Cannabaceae</taxon>
        <taxon>Parasponia</taxon>
    </lineage>
</organism>
<reference evidence="2" key="1">
    <citation type="submission" date="2016-06" db="EMBL/GenBank/DDBJ databases">
        <title>Parallel loss of symbiosis genes in relatives of nitrogen-fixing non-legume Parasponia.</title>
        <authorList>
            <person name="Van Velzen R."/>
            <person name="Holmer R."/>
            <person name="Bu F."/>
            <person name="Rutten L."/>
            <person name="Van Zeijl A."/>
            <person name="Liu W."/>
            <person name="Santuari L."/>
            <person name="Cao Q."/>
            <person name="Sharma T."/>
            <person name="Shen D."/>
            <person name="Roswanjaya Y."/>
            <person name="Wardhani T."/>
            <person name="Kalhor M.S."/>
            <person name="Jansen J."/>
            <person name="Van den Hoogen J."/>
            <person name="Gungor B."/>
            <person name="Hartog M."/>
            <person name="Hontelez J."/>
            <person name="Verver J."/>
            <person name="Yang W.-C."/>
            <person name="Schijlen E."/>
            <person name="Repin R."/>
            <person name="Schilthuizen M."/>
            <person name="Schranz E."/>
            <person name="Heidstra R."/>
            <person name="Miyata K."/>
            <person name="Fedorova E."/>
            <person name="Kohlen W."/>
            <person name="Bisseling T."/>
            <person name="Smit S."/>
            <person name="Geurts R."/>
        </authorList>
    </citation>
    <scope>NUCLEOTIDE SEQUENCE [LARGE SCALE GENOMIC DNA]</scope>
    <source>
        <strain evidence="2">cv. WU1-14</strain>
    </source>
</reference>
<name>A0A2P5CHF6_PARAD</name>
<comment type="caution">
    <text evidence="1">The sequence shown here is derived from an EMBL/GenBank/DDBJ whole genome shotgun (WGS) entry which is preliminary data.</text>
</comment>
<feature type="non-terminal residue" evidence="1">
    <location>
        <position position="234"/>
    </location>
</feature>
<evidence type="ECO:0000313" key="1">
    <source>
        <dbReference type="EMBL" id="PON60486.1"/>
    </source>
</evidence>
<dbReference type="PANTHER" id="PTHR15503:SF45">
    <property type="entry name" value="RNA-DIRECTED DNA POLYMERASE HOMOLOG"/>
    <property type="match status" value="1"/>
</dbReference>
<evidence type="ECO:0000313" key="2">
    <source>
        <dbReference type="Proteomes" id="UP000237105"/>
    </source>
</evidence>